<dbReference type="EMBL" id="LM676427">
    <property type="protein sequence ID" value="CEP27164.1"/>
    <property type="molecule type" value="Genomic_DNA"/>
</dbReference>
<feature type="compositionally biased region" description="Acidic residues" evidence="1">
    <location>
        <begin position="145"/>
        <end position="158"/>
    </location>
</feature>
<dbReference type="RefSeq" id="WP_013160788.1">
    <property type="nucleotide sequence ID" value="NZ_HG975455.1"/>
</dbReference>
<evidence type="ECO:0000313" key="3">
    <source>
        <dbReference type="EMBL" id="CEP27164.1"/>
    </source>
</evidence>
<feature type="compositionally biased region" description="Basic and acidic residues" evidence="1">
    <location>
        <begin position="83"/>
        <end position="95"/>
    </location>
</feature>
<gene>
    <name evidence="3" type="ORF">PFCIRM138_12245</name>
</gene>
<proteinExistence type="predicted"/>
<feature type="compositionally biased region" description="Acidic residues" evidence="1">
    <location>
        <begin position="1"/>
        <end position="19"/>
    </location>
</feature>
<accession>A0A068VP64</accession>
<evidence type="ECO:0000256" key="1">
    <source>
        <dbReference type="SAM" id="MobiDB-lite"/>
    </source>
</evidence>
<feature type="compositionally biased region" description="Basic and acidic residues" evidence="1">
    <location>
        <begin position="63"/>
        <end position="74"/>
    </location>
</feature>
<protein>
    <recommendedName>
        <fullName evidence="2">DUF5709 domain-containing protein</fullName>
    </recommendedName>
</protein>
<evidence type="ECO:0000259" key="2">
    <source>
        <dbReference type="Pfam" id="PF18970"/>
    </source>
</evidence>
<sequence>MSDTDEAIPNDGVENDENTELAQLSPADSLIDRGVADPLDEGYIPPDHWSPAQGFGNTASEMARNETIDQRLTQEEPEPDPNAPEHHWNPDHEPRQVGSKRAGRLVAAGGGIDAEDTESESVASDVGISGGAASAEEAAMHIIETDDESDDDDDDVQTDDATVNNDPATDGSGTAEKLDEDQS</sequence>
<organism evidence="3">
    <name type="scientific">Propionibacterium freudenreichii subsp. freudenreichii</name>
    <dbReference type="NCBI Taxonomy" id="66712"/>
    <lineage>
        <taxon>Bacteria</taxon>
        <taxon>Bacillati</taxon>
        <taxon>Actinomycetota</taxon>
        <taxon>Actinomycetes</taxon>
        <taxon>Propionibacteriales</taxon>
        <taxon>Propionibacteriaceae</taxon>
        <taxon>Propionibacterium</taxon>
    </lineage>
</organism>
<dbReference type="InterPro" id="IPR043763">
    <property type="entry name" value="DUF5709"/>
</dbReference>
<reference evidence="3" key="1">
    <citation type="submission" date="2014-08" db="EMBL/GenBank/DDBJ databases">
        <authorList>
            <person name="Falentin Helene"/>
        </authorList>
    </citation>
    <scope>NUCLEOTIDE SEQUENCE</scope>
</reference>
<feature type="region of interest" description="Disordered" evidence="1">
    <location>
        <begin position="1"/>
        <end position="183"/>
    </location>
</feature>
<feature type="domain" description="DUF5709" evidence="2">
    <location>
        <begin position="96"/>
        <end position="144"/>
    </location>
</feature>
<dbReference type="Pfam" id="PF18970">
    <property type="entry name" value="DUF5709"/>
    <property type="match status" value="1"/>
</dbReference>
<dbReference type="GeneID" id="61222433"/>
<dbReference type="AlphaFoldDB" id="A0A068VP64"/>
<name>A0A068VP64_PROFF</name>